<dbReference type="AlphaFoldDB" id="A0A0F9GPA4"/>
<feature type="non-terminal residue" evidence="1">
    <location>
        <position position="1"/>
    </location>
</feature>
<protein>
    <submittedName>
        <fullName evidence="1">Uncharacterized protein</fullName>
    </submittedName>
</protein>
<reference evidence="1" key="1">
    <citation type="journal article" date="2015" name="Nature">
        <title>Complex archaea that bridge the gap between prokaryotes and eukaryotes.</title>
        <authorList>
            <person name="Spang A."/>
            <person name="Saw J.H."/>
            <person name="Jorgensen S.L."/>
            <person name="Zaremba-Niedzwiedzka K."/>
            <person name="Martijn J."/>
            <person name="Lind A.E."/>
            <person name="van Eijk R."/>
            <person name="Schleper C."/>
            <person name="Guy L."/>
            <person name="Ettema T.J."/>
        </authorList>
    </citation>
    <scope>NUCLEOTIDE SEQUENCE</scope>
</reference>
<sequence>TSDNKVFRLQSSSGFKFRYGYSKFDHFLLREPRFLKVEGYLKRCMFCGMPIYITGTKIFHFKYNCQQYTPQNHFKLLKLDSFWAITSRDFVYGVIDSLQSCTIRLPGKNLNESNENILSELWVVNEKAREREIIESDRILPLKVEEYLG</sequence>
<gene>
    <name evidence="1" type="ORF">LCGC14_1885940</name>
</gene>
<dbReference type="EMBL" id="LAZR01019500">
    <property type="protein sequence ID" value="KKL92311.1"/>
    <property type="molecule type" value="Genomic_DNA"/>
</dbReference>
<accession>A0A0F9GPA4</accession>
<evidence type="ECO:0000313" key="1">
    <source>
        <dbReference type="EMBL" id="KKL92311.1"/>
    </source>
</evidence>
<organism evidence="1">
    <name type="scientific">marine sediment metagenome</name>
    <dbReference type="NCBI Taxonomy" id="412755"/>
    <lineage>
        <taxon>unclassified sequences</taxon>
        <taxon>metagenomes</taxon>
        <taxon>ecological metagenomes</taxon>
    </lineage>
</organism>
<name>A0A0F9GPA4_9ZZZZ</name>
<comment type="caution">
    <text evidence="1">The sequence shown here is derived from an EMBL/GenBank/DDBJ whole genome shotgun (WGS) entry which is preliminary data.</text>
</comment>
<proteinExistence type="predicted"/>